<evidence type="ECO:0000256" key="1">
    <source>
        <dbReference type="SAM" id="Phobius"/>
    </source>
</evidence>
<dbReference type="AlphaFoldDB" id="A0A7E4VTT5"/>
<keyword evidence="1" id="KW-1133">Transmembrane helix</keyword>
<evidence type="ECO:0000313" key="3">
    <source>
        <dbReference type="WBParaSite" id="Pan_g3282.t1"/>
    </source>
</evidence>
<keyword evidence="1" id="KW-0812">Transmembrane</keyword>
<proteinExistence type="predicted"/>
<dbReference type="Proteomes" id="UP000492821">
    <property type="component" value="Unassembled WGS sequence"/>
</dbReference>
<keyword evidence="1" id="KW-0472">Membrane</keyword>
<keyword evidence="2" id="KW-1185">Reference proteome</keyword>
<protein>
    <submittedName>
        <fullName evidence="3">BTB domain-containing protein</fullName>
    </submittedName>
</protein>
<name>A0A7E4VTT5_PANRE</name>
<sequence length="245" mass="28531">MAEPKASSVAINMKDVQVISDRFCTRLTYNVEEYEDAGQKANYIVFDNCIGDKVVNVKTGADTYKIHDGCLRKISYHFAEMAKYTDDIVIESCFDPDIVNKTLTFVFKPTKINVKFLSSKEKYDMVVFASRYNLPPKHISKLIDSTIFADLVKYAWERPSVYLMVMLPKMRILDVNIAKDFAKVEDRVTYEFVSKYMEHELFLKKCRTYKIALLVAIPIMWLILFLLAYLFDGSWKVLLENNRRS</sequence>
<dbReference type="WBParaSite" id="Pan_g3282.t1">
    <property type="protein sequence ID" value="Pan_g3282.t1"/>
    <property type="gene ID" value="Pan_g3282"/>
</dbReference>
<accession>A0A7E4VTT5</accession>
<evidence type="ECO:0000313" key="2">
    <source>
        <dbReference type="Proteomes" id="UP000492821"/>
    </source>
</evidence>
<organism evidence="2 3">
    <name type="scientific">Panagrellus redivivus</name>
    <name type="common">Microworm</name>
    <dbReference type="NCBI Taxonomy" id="6233"/>
    <lineage>
        <taxon>Eukaryota</taxon>
        <taxon>Metazoa</taxon>
        <taxon>Ecdysozoa</taxon>
        <taxon>Nematoda</taxon>
        <taxon>Chromadorea</taxon>
        <taxon>Rhabditida</taxon>
        <taxon>Tylenchina</taxon>
        <taxon>Panagrolaimomorpha</taxon>
        <taxon>Panagrolaimoidea</taxon>
        <taxon>Panagrolaimidae</taxon>
        <taxon>Panagrellus</taxon>
    </lineage>
</organism>
<feature type="transmembrane region" description="Helical" evidence="1">
    <location>
        <begin position="211"/>
        <end position="231"/>
    </location>
</feature>
<reference evidence="3" key="2">
    <citation type="submission" date="2020-10" db="UniProtKB">
        <authorList>
            <consortium name="WormBaseParasite"/>
        </authorList>
    </citation>
    <scope>IDENTIFICATION</scope>
</reference>
<reference evidence="2" key="1">
    <citation type="journal article" date="2013" name="Genetics">
        <title>The draft genome and transcriptome of Panagrellus redivivus are shaped by the harsh demands of a free-living lifestyle.</title>
        <authorList>
            <person name="Srinivasan J."/>
            <person name="Dillman A.R."/>
            <person name="Macchietto M.G."/>
            <person name="Heikkinen L."/>
            <person name="Lakso M."/>
            <person name="Fracchia K.M."/>
            <person name="Antoshechkin I."/>
            <person name="Mortazavi A."/>
            <person name="Wong G."/>
            <person name="Sternberg P.W."/>
        </authorList>
    </citation>
    <scope>NUCLEOTIDE SEQUENCE [LARGE SCALE GENOMIC DNA]</scope>
    <source>
        <strain evidence="2">MT8872</strain>
    </source>
</reference>